<protein>
    <recommendedName>
        <fullName evidence="2">YncE family protein</fullName>
    </recommendedName>
</protein>
<organism evidence="1">
    <name type="scientific">Thermorudis sp</name>
    <dbReference type="NCBI Taxonomy" id="1969470"/>
    <lineage>
        <taxon>Bacteria</taxon>
        <taxon>Pseudomonadati</taxon>
        <taxon>Thermomicrobiota</taxon>
        <taxon>Thermomicrobia</taxon>
        <taxon>Thermomicrobia incertae sedis</taxon>
        <taxon>Thermorudis</taxon>
    </lineage>
</organism>
<evidence type="ECO:0000313" key="1">
    <source>
        <dbReference type="EMBL" id="HEX70840.1"/>
    </source>
</evidence>
<dbReference type="SUPFAM" id="SSF50969">
    <property type="entry name" value="YVTN repeat-like/Quinoprotein amine dehydrogenase"/>
    <property type="match status" value="1"/>
</dbReference>
<dbReference type="EMBL" id="DSID01000472">
    <property type="protein sequence ID" value="HEX70840.1"/>
    <property type="molecule type" value="Genomic_DNA"/>
</dbReference>
<accession>A0A7C2ZYM6</accession>
<dbReference type="AlphaFoldDB" id="A0A7C2ZYM6"/>
<dbReference type="InterPro" id="IPR015943">
    <property type="entry name" value="WD40/YVTN_repeat-like_dom_sf"/>
</dbReference>
<dbReference type="Gene3D" id="2.130.10.10">
    <property type="entry name" value="YVTN repeat-like/Quinoprotein amine dehydrogenase"/>
    <property type="match status" value="1"/>
</dbReference>
<dbReference type="InterPro" id="IPR011044">
    <property type="entry name" value="Quino_amine_DH_bsu"/>
</dbReference>
<proteinExistence type="predicted"/>
<comment type="caution">
    <text evidence="1">The sequence shown here is derived from an EMBL/GenBank/DDBJ whole genome shotgun (WGS) entry which is preliminary data.</text>
</comment>
<name>A0A7C2ZYM6_9BACT</name>
<sequence>MLAGLGALALLVLGLRTRWLAWPLAGDLGLVQAALTGGAGQRLYVQTGPNVLALDAQTGQELGTVPVQLAAQHISLAVHPTTHRLFVSDATFENRVAVLSLTAYRTAD</sequence>
<evidence type="ECO:0008006" key="2">
    <source>
        <dbReference type="Google" id="ProtNLM"/>
    </source>
</evidence>
<gene>
    <name evidence="1" type="ORF">ENP13_06310</name>
</gene>
<reference evidence="1" key="1">
    <citation type="journal article" date="2020" name="mSystems">
        <title>Genome- and Community-Level Interaction Insights into Carbon Utilization and Element Cycling Functions of Hydrothermarchaeota in Hydrothermal Sediment.</title>
        <authorList>
            <person name="Zhou Z."/>
            <person name="Liu Y."/>
            <person name="Xu W."/>
            <person name="Pan J."/>
            <person name="Luo Z.H."/>
            <person name="Li M."/>
        </authorList>
    </citation>
    <scope>NUCLEOTIDE SEQUENCE [LARGE SCALE GENOMIC DNA]</scope>
    <source>
        <strain evidence="1">SpSt-192</strain>
    </source>
</reference>